<gene>
    <name evidence="2" type="ORF">JI739_24255</name>
</gene>
<reference evidence="2" key="1">
    <citation type="submission" date="2021-01" db="EMBL/GenBank/DDBJ databases">
        <title>Ramlibacter sp. strain AW1 16S ribosomal RNA gene Genome sequencing and assembly.</title>
        <authorList>
            <person name="Kang M."/>
        </authorList>
    </citation>
    <scope>NUCLEOTIDE SEQUENCE</scope>
    <source>
        <strain evidence="2">AW1</strain>
    </source>
</reference>
<accession>A0A936ZZT4</accession>
<dbReference type="AlphaFoldDB" id="A0A936ZZT4"/>
<dbReference type="PROSITE" id="PS51257">
    <property type="entry name" value="PROKAR_LIPOPROTEIN"/>
    <property type="match status" value="1"/>
</dbReference>
<evidence type="ECO:0000313" key="2">
    <source>
        <dbReference type="EMBL" id="MBL0423464.1"/>
    </source>
</evidence>
<dbReference type="EMBL" id="JAEQNA010000022">
    <property type="protein sequence ID" value="MBL0423464.1"/>
    <property type="molecule type" value="Genomic_DNA"/>
</dbReference>
<proteinExistence type="predicted"/>
<dbReference type="Proteomes" id="UP000613011">
    <property type="component" value="Unassembled WGS sequence"/>
</dbReference>
<organism evidence="2 3">
    <name type="scientific">Ramlibacter aurantiacus</name>
    <dbReference type="NCBI Taxonomy" id="2801330"/>
    <lineage>
        <taxon>Bacteria</taxon>
        <taxon>Pseudomonadati</taxon>
        <taxon>Pseudomonadota</taxon>
        <taxon>Betaproteobacteria</taxon>
        <taxon>Burkholderiales</taxon>
        <taxon>Comamonadaceae</taxon>
        <taxon>Ramlibacter</taxon>
    </lineage>
</organism>
<keyword evidence="1" id="KW-0732">Signal</keyword>
<dbReference type="RefSeq" id="WP_201686599.1">
    <property type="nucleotide sequence ID" value="NZ_JAEQNA010000022.1"/>
</dbReference>
<feature type="chain" id="PRO_5037964609" evidence="1">
    <location>
        <begin position="19"/>
        <end position="366"/>
    </location>
</feature>
<feature type="signal peptide" evidence="1">
    <location>
        <begin position="1"/>
        <end position="18"/>
    </location>
</feature>
<name>A0A936ZZT4_9BURK</name>
<sequence>MRQRLLVALLACSLISCAGGQQESARAGRPLDFTPEERTLFVDVSLEMNRISLPLAFPAGGIAAWMDSDRVIYSTVEIPGVWKAQPGELPKVILLRISTRTIEETPYRGNLLCYSPGRMIISAPFKPNAGGHDGPRERLVAGRFGSTLEALPDIENKKIISFSCDLNPIVSTDRGMDHTTRISLLPGHGYLRVPRGTMLAQSDGVPLYGLYENDSSKVMALPDLGFFMLTRLTYLRWIDAYLVDRGPQEVTRVVWPDGRHTAIPPPALFSSLGPTAGGGYTTATRDGLLWNFVAWRALWRVQGLYLQGKSGVLRRIDDASVPHPPGVAVSEDGCRIFYVRRAGDPFNARLPLRPTVLNVCKEKLGG</sequence>
<evidence type="ECO:0000313" key="3">
    <source>
        <dbReference type="Proteomes" id="UP000613011"/>
    </source>
</evidence>
<keyword evidence="3" id="KW-1185">Reference proteome</keyword>
<protein>
    <submittedName>
        <fullName evidence="2">Uncharacterized protein</fullName>
    </submittedName>
</protein>
<comment type="caution">
    <text evidence="2">The sequence shown here is derived from an EMBL/GenBank/DDBJ whole genome shotgun (WGS) entry which is preliminary data.</text>
</comment>
<evidence type="ECO:0000256" key="1">
    <source>
        <dbReference type="SAM" id="SignalP"/>
    </source>
</evidence>